<organism evidence="6 7">
    <name type="scientific">Penicillium brevicompactum</name>
    <dbReference type="NCBI Taxonomy" id="5074"/>
    <lineage>
        <taxon>Eukaryota</taxon>
        <taxon>Fungi</taxon>
        <taxon>Dikarya</taxon>
        <taxon>Ascomycota</taxon>
        <taxon>Pezizomycotina</taxon>
        <taxon>Eurotiomycetes</taxon>
        <taxon>Eurotiomycetidae</taxon>
        <taxon>Eurotiales</taxon>
        <taxon>Aspergillaceae</taxon>
        <taxon>Penicillium</taxon>
    </lineage>
</organism>
<dbReference type="PANTHER" id="PTHR22904">
    <property type="entry name" value="TPR REPEAT CONTAINING PROTEIN"/>
    <property type="match status" value="1"/>
</dbReference>
<dbReference type="Pfam" id="PF12937">
    <property type="entry name" value="F-box-like"/>
    <property type="match status" value="1"/>
</dbReference>
<dbReference type="Proteomes" id="UP001148299">
    <property type="component" value="Unassembled WGS sequence"/>
</dbReference>
<evidence type="ECO:0000256" key="2">
    <source>
        <dbReference type="ARBA" id="ARBA00022803"/>
    </source>
</evidence>
<dbReference type="InterPro" id="IPR011990">
    <property type="entry name" value="TPR-like_helical_dom_sf"/>
</dbReference>
<dbReference type="GO" id="GO:0051879">
    <property type="term" value="F:Hsp90 protein binding"/>
    <property type="evidence" value="ECO:0007669"/>
    <property type="project" value="TreeGrafter"/>
</dbReference>
<dbReference type="SUPFAM" id="SSF52047">
    <property type="entry name" value="RNI-like"/>
    <property type="match status" value="1"/>
</dbReference>
<evidence type="ECO:0000256" key="4">
    <source>
        <dbReference type="SAM" id="MobiDB-lite"/>
    </source>
</evidence>
<proteinExistence type="predicted"/>
<dbReference type="InterPro" id="IPR036047">
    <property type="entry name" value="F-box-like_dom_sf"/>
</dbReference>
<keyword evidence="2 3" id="KW-0802">TPR repeat</keyword>
<feature type="region of interest" description="Disordered" evidence="4">
    <location>
        <begin position="1"/>
        <end position="22"/>
    </location>
</feature>
<dbReference type="SUPFAM" id="SSF48452">
    <property type="entry name" value="TPR-like"/>
    <property type="match status" value="1"/>
</dbReference>
<feature type="repeat" description="TPR" evidence="3">
    <location>
        <begin position="24"/>
        <end position="57"/>
    </location>
</feature>
<dbReference type="Gene3D" id="1.25.40.10">
    <property type="entry name" value="Tetratricopeptide repeat domain"/>
    <property type="match status" value="1"/>
</dbReference>
<gene>
    <name evidence="6" type="ORF">N7541_010968</name>
</gene>
<dbReference type="SMART" id="SM00028">
    <property type="entry name" value="TPR"/>
    <property type="match status" value="3"/>
</dbReference>
<dbReference type="PROSITE" id="PS50181">
    <property type="entry name" value="FBOX"/>
    <property type="match status" value="1"/>
</dbReference>
<evidence type="ECO:0000256" key="3">
    <source>
        <dbReference type="PROSITE-ProRule" id="PRU00339"/>
    </source>
</evidence>
<dbReference type="SUPFAM" id="SSF81383">
    <property type="entry name" value="F-box domain"/>
    <property type="match status" value="1"/>
</dbReference>
<evidence type="ECO:0000256" key="1">
    <source>
        <dbReference type="ARBA" id="ARBA00022737"/>
    </source>
</evidence>
<dbReference type="InterPro" id="IPR001810">
    <property type="entry name" value="F-box_dom"/>
</dbReference>
<dbReference type="PANTHER" id="PTHR22904:SF523">
    <property type="entry name" value="STRESS-INDUCED-PHOSPHOPROTEIN 1"/>
    <property type="match status" value="1"/>
</dbReference>
<dbReference type="InterPro" id="IPR032675">
    <property type="entry name" value="LRR_dom_sf"/>
</dbReference>
<dbReference type="Gene3D" id="1.20.1280.50">
    <property type="match status" value="1"/>
</dbReference>
<name>A0A9W9QRV7_PENBR</name>
<dbReference type="Gene3D" id="3.80.10.10">
    <property type="entry name" value="Ribonuclease Inhibitor"/>
    <property type="match status" value="1"/>
</dbReference>
<keyword evidence="1" id="KW-0677">Repeat</keyword>
<evidence type="ECO:0000259" key="5">
    <source>
        <dbReference type="PROSITE" id="PS50181"/>
    </source>
</evidence>
<dbReference type="Pfam" id="PF13432">
    <property type="entry name" value="TPR_16"/>
    <property type="match status" value="1"/>
</dbReference>
<evidence type="ECO:0000313" key="6">
    <source>
        <dbReference type="EMBL" id="KAJ5341844.1"/>
    </source>
</evidence>
<reference evidence="6" key="2">
    <citation type="journal article" date="2023" name="IMA Fungus">
        <title>Comparative genomic study of the Penicillium genus elucidates a diverse pangenome and 15 lateral gene transfer events.</title>
        <authorList>
            <person name="Petersen C."/>
            <person name="Sorensen T."/>
            <person name="Nielsen M.R."/>
            <person name="Sondergaard T.E."/>
            <person name="Sorensen J.L."/>
            <person name="Fitzpatrick D.A."/>
            <person name="Frisvad J.C."/>
            <person name="Nielsen K.L."/>
        </authorList>
    </citation>
    <scope>NUCLEOTIDE SEQUENCE</scope>
    <source>
        <strain evidence="6">IBT 35675</strain>
    </source>
</reference>
<dbReference type="PROSITE" id="PS50005">
    <property type="entry name" value="TPR"/>
    <property type="match status" value="1"/>
</dbReference>
<dbReference type="InterPro" id="IPR019734">
    <property type="entry name" value="TPR_rpt"/>
</dbReference>
<comment type="caution">
    <text evidence="6">The sequence shown here is derived from an EMBL/GenBank/DDBJ whole genome shotgun (WGS) entry which is preliminary data.</text>
</comment>
<accession>A0A9W9QRV7</accession>
<evidence type="ECO:0000313" key="7">
    <source>
        <dbReference type="Proteomes" id="UP001148299"/>
    </source>
</evidence>
<protein>
    <submittedName>
        <fullName evidence="6">Tetratricopeptide-like helical</fullName>
    </submittedName>
</protein>
<feature type="domain" description="F-box" evidence="5">
    <location>
        <begin position="149"/>
        <end position="196"/>
    </location>
</feature>
<reference evidence="6" key="1">
    <citation type="submission" date="2022-12" db="EMBL/GenBank/DDBJ databases">
        <authorList>
            <person name="Petersen C."/>
        </authorList>
    </citation>
    <scope>NUCLEOTIDE SEQUENCE</scope>
    <source>
        <strain evidence="6">IBT 35675</strain>
    </source>
</reference>
<dbReference type="EMBL" id="JAPZBR010000008">
    <property type="protein sequence ID" value="KAJ5341844.1"/>
    <property type="molecule type" value="Genomic_DNA"/>
</dbReference>
<dbReference type="AlphaFoldDB" id="A0A9W9QRV7"/>
<keyword evidence="7" id="KW-1185">Reference proteome</keyword>
<sequence>MASRSDPRLVRGPVSRKKVNPEQAAAYQKAGQVAYKKGNLQGAIESFTQALAENSEDVGILDNRAATYCSLKQYGQARTDARNMIKLAPNDDRGYLRLAKVLCLDGNFEKARDIYEYALQKLPVEHRGRDVISNLLKKLRDKLAGGNRRDPFTALPLEIAHLILSLLTFKQLAAILRVSKGWSKFVGGLPSLWMSIDLSGARSRVPWTSVRNYIHRSRVELTNAKIENLVPASTPKVLDMLSRCPKLEHLELMVAHEQPKEFYAKIKAFRQLKSITCGPEIKLSHASIGSILSSLPRLERAAFLNVWDAPTRASRPATWPQRLPNIKSLTIASSQEDRTGLAFPNVVPGLGSATEPAFPKLEELRLIWEPARSCSYRFDPVQEGEHLPPLRVLDLRGAAIQPNLYSILPDTLHTLRFYSGSIEDNVVGGFGGNFLIPGANRLPKLNTVVFNDTPWVNQDTLSLFLMDSKAPIRNLQVSFCHNIKSKDFLELLGDTNGENPELANITELGVACMADMDDINVGHLWTILPKLKALDLSQTKITGCTIRMFADTRKEDPTEAKMETLIIKGCDDVSRDAIDYGRSVGLKIIT</sequence>